<feature type="region of interest" description="Disordered" evidence="4">
    <location>
        <begin position="565"/>
        <end position="608"/>
    </location>
</feature>
<feature type="region of interest" description="Disordered" evidence="4">
    <location>
        <begin position="694"/>
        <end position="724"/>
    </location>
</feature>
<feature type="region of interest" description="Disordered" evidence="4">
    <location>
        <begin position="406"/>
        <end position="433"/>
    </location>
</feature>
<feature type="compositionally biased region" description="Polar residues" evidence="4">
    <location>
        <begin position="565"/>
        <end position="586"/>
    </location>
</feature>
<gene>
    <name evidence="5" type="ORF">UMAG_10916</name>
</gene>
<dbReference type="Proteomes" id="UP000000561">
    <property type="component" value="Chromosome 16"/>
</dbReference>
<dbReference type="RefSeq" id="XP_011391550.1">
    <property type="nucleotide sequence ID" value="XM_011393248.1"/>
</dbReference>
<dbReference type="VEuPathDB" id="FungiDB:UMAG_10916"/>
<comment type="similarity">
    <text evidence="1">Belongs to the ATG14 family.</text>
</comment>
<dbReference type="Pfam" id="PF10186">
    <property type="entry name" value="ATG14"/>
    <property type="match status" value="1"/>
</dbReference>
<dbReference type="InterPro" id="IPR018791">
    <property type="entry name" value="UV_resistance/autophagy_Atg14"/>
</dbReference>
<keyword evidence="3" id="KW-0175">Coiled coil</keyword>
<dbReference type="GO" id="GO:0005768">
    <property type="term" value="C:endosome"/>
    <property type="evidence" value="ECO:0000318"/>
    <property type="project" value="GO_Central"/>
</dbReference>
<dbReference type="GO" id="GO:0000149">
    <property type="term" value="F:SNARE binding"/>
    <property type="evidence" value="ECO:0000318"/>
    <property type="project" value="GO_Central"/>
</dbReference>
<feature type="compositionally biased region" description="Basic and acidic residues" evidence="4">
    <location>
        <begin position="816"/>
        <end position="828"/>
    </location>
</feature>
<evidence type="ECO:0000256" key="3">
    <source>
        <dbReference type="ARBA" id="ARBA00023054"/>
    </source>
</evidence>
<keyword evidence="6" id="KW-1185">Reference proteome</keyword>
<feature type="compositionally biased region" description="Low complexity" evidence="4">
    <location>
        <begin position="423"/>
        <end position="433"/>
    </location>
</feature>
<dbReference type="GO" id="GO:0035493">
    <property type="term" value="P:SNARE complex assembly"/>
    <property type="evidence" value="ECO:0000318"/>
    <property type="project" value="GO_Central"/>
</dbReference>
<dbReference type="OrthoDB" id="16772at2759"/>
<protein>
    <recommendedName>
        <fullName evidence="2">Autophagy-related protein 14</fullName>
    </recommendedName>
</protein>
<evidence type="ECO:0000256" key="2">
    <source>
        <dbReference type="ARBA" id="ARBA00013807"/>
    </source>
</evidence>
<dbReference type="EMBL" id="CM003155">
    <property type="protein sequence ID" value="KIS66962.1"/>
    <property type="molecule type" value="Genomic_DNA"/>
</dbReference>
<feature type="compositionally biased region" description="Basic and acidic residues" evidence="4">
    <location>
        <begin position="588"/>
        <end position="598"/>
    </location>
</feature>
<evidence type="ECO:0000256" key="4">
    <source>
        <dbReference type="SAM" id="MobiDB-lite"/>
    </source>
</evidence>
<feature type="compositionally biased region" description="Polar residues" evidence="4">
    <location>
        <begin position="748"/>
        <end position="792"/>
    </location>
</feature>
<evidence type="ECO:0000313" key="6">
    <source>
        <dbReference type="Proteomes" id="UP000000561"/>
    </source>
</evidence>
<feature type="region of interest" description="Disordered" evidence="4">
    <location>
        <begin position="1"/>
        <end position="54"/>
    </location>
</feature>
<dbReference type="GeneID" id="23566878"/>
<feature type="compositionally biased region" description="Polar residues" evidence="4">
    <location>
        <begin position="166"/>
        <end position="176"/>
    </location>
</feature>
<name>A0A0D1BYR3_MYCMD</name>
<feature type="region of interest" description="Disordered" evidence="4">
    <location>
        <begin position="862"/>
        <end position="892"/>
    </location>
</feature>
<reference evidence="5 6" key="1">
    <citation type="journal article" date="2006" name="Nature">
        <title>Insights from the genome of the biotrophic fungal plant pathogen Ustilago maydis.</title>
        <authorList>
            <person name="Kamper J."/>
            <person name="Kahmann R."/>
            <person name="Bolker M."/>
            <person name="Ma L.J."/>
            <person name="Brefort T."/>
            <person name="Saville B.J."/>
            <person name="Banuett F."/>
            <person name="Kronstad J.W."/>
            <person name="Gold S.E."/>
            <person name="Muller O."/>
            <person name="Perlin M.H."/>
            <person name="Wosten H.A."/>
            <person name="de Vries R."/>
            <person name="Ruiz-Herrera J."/>
            <person name="Reynaga-Pena C.G."/>
            <person name="Snetselaar K."/>
            <person name="McCann M."/>
            <person name="Perez-Martin J."/>
            <person name="Feldbrugge M."/>
            <person name="Basse C.W."/>
            <person name="Steinberg G."/>
            <person name="Ibeas J.I."/>
            <person name="Holloman W."/>
            <person name="Guzman P."/>
            <person name="Farman M."/>
            <person name="Stajich J.E."/>
            <person name="Sentandreu R."/>
            <person name="Gonzalez-Prieto J.M."/>
            <person name="Kennell J.C."/>
            <person name="Molina L."/>
            <person name="Schirawski J."/>
            <person name="Mendoza-Mendoza A."/>
            <person name="Greilinger D."/>
            <person name="Munch K."/>
            <person name="Rossel N."/>
            <person name="Scherer M."/>
            <person name="Vranes M."/>
            <person name="Ladendorf O."/>
            <person name="Vincon V."/>
            <person name="Fuchs U."/>
            <person name="Sandrock B."/>
            <person name="Meng S."/>
            <person name="Ho E.C."/>
            <person name="Cahill M.J."/>
            <person name="Boyce K.J."/>
            <person name="Klose J."/>
            <person name="Klosterman S.J."/>
            <person name="Deelstra H.J."/>
            <person name="Ortiz-Castellanos L."/>
            <person name="Li W."/>
            <person name="Sanchez-Alonso P."/>
            <person name="Schreier P.H."/>
            <person name="Hauser-Hahn I."/>
            <person name="Vaupel M."/>
            <person name="Koopmann E."/>
            <person name="Friedrich G."/>
            <person name="Voss H."/>
            <person name="Schluter T."/>
            <person name="Margolis J."/>
            <person name="Platt D."/>
            <person name="Swimmer C."/>
            <person name="Gnirke A."/>
            <person name="Chen F."/>
            <person name="Vysotskaia V."/>
            <person name="Mannhaupt G."/>
            <person name="Guldener U."/>
            <person name="Munsterkotter M."/>
            <person name="Haase D."/>
            <person name="Oesterheld M."/>
            <person name="Mewes H.W."/>
            <person name="Mauceli E.W."/>
            <person name="DeCaprio D."/>
            <person name="Wade C.M."/>
            <person name="Butler J."/>
            <person name="Young S."/>
            <person name="Jaffe D.B."/>
            <person name="Calvo S."/>
            <person name="Nusbaum C."/>
            <person name="Galagan J."/>
            <person name="Birren B.W."/>
        </authorList>
    </citation>
    <scope>NUCLEOTIDE SEQUENCE [LARGE SCALE GENOMIC DNA]</scope>
    <source>
        <strain evidence="6">DSM 14603 / FGSC 9021 / UM521</strain>
    </source>
</reference>
<proteinExistence type="inferred from homology"/>
<sequence>MASTSTAKPSRPKHPPSRHSIGASSPTRLKFSTGAKTPLPSHRSPTSMRSKLKHVVTAPTLPSATSQLPPATALDPPACQHCHRIDTRFYCDSCLTSRIEAHHTEMRRLSLTRDKAKACVNHLLFPHPNTEAVRATFSSSSQPSPSTGPMQTINENALPDPFESNAAEQSSTTSSDAKPDLLDLYSLIQLRARRSAIIERVQTVHRCISESQLAHLQGQEVLKEKVAHIALRKQNLAKAWSALEGSSAAAPASAAQRSRIAAKSRWLTHPAADHIDLPLVYTDVYTHYERQSDDHSDAALVPTSQSTDHQLGAILTRARLDLAALKTEAHAVSTQLAVTRAYLARQAFSIFTVSPPDTPSFKPPLLLRTRQLDLSASGSVAQRISRLSEKYIPGAFGLQSSSSSSALTIRTPQRDTVSDARQSKPSSASASASASSSNWSIASLPLPLPSEARRYPREAVNGAVTYAANLLQLVAAYLGIALPFSIEQHKGRLAICPDPLWDGGGGSSAKTLHLSSSAYTYLTATHTAASRPSKLNNLAESTYGLGASTLSTIESYIHLPSSTSLPWGLSSTSAQPSKPTYNTTPTHAEADQNRRSDTNPRTGFKSKPEQAAKSFVSALVMFSYNVAYLAAKQGIRLDLVAAAANPLEILTKVMQQAELGRFAHANHIRPSSIQDLRLPGLDYEQLAQILEPNNATADSYKRGSTKSAKVEMEKASSSKPSKTPKILEQSYVDVGEAAASVFDIKDPSTMTRKPNLQSPSSNRTPSQQTPRHSDSTLTRQAGQPNAISSLQKQRVDAGKRSSSAMPAQPPPSLDFLRQRGRDASKAKPDYSNASPVFHLTGAEPVPAKVGPGAVIFNGVEVGVGNLTPTDSTRGESGKKPRKQTNDEGWNLV</sequence>
<dbReference type="GO" id="GO:0000323">
    <property type="term" value="C:lytic vacuole"/>
    <property type="evidence" value="ECO:0000318"/>
    <property type="project" value="GO_Central"/>
</dbReference>
<feature type="compositionally biased region" description="Basic and acidic residues" evidence="4">
    <location>
        <begin position="412"/>
        <end position="422"/>
    </location>
</feature>
<evidence type="ECO:0000256" key="1">
    <source>
        <dbReference type="ARBA" id="ARBA00009574"/>
    </source>
</evidence>
<accession>A0A0D1BYR3</accession>
<dbReference type="GO" id="GO:0032991">
    <property type="term" value="C:protein-containing complex"/>
    <property type="evidence" value="ECO:0007669"/>
    <property type="project" value="UniProtKB-ARBA"/>
</dbReference>
<dbReference type="InParanoid" id="A0A0D1BYR3"/>
<evidence type="ECO:0000313" key="5">
    <source>
        <dbReference type="EMBL" id="KIS66962.1"/>
    </source>
</evidence>
<organism evidence="5 6">
    <name type="scientific">Mycosarcoma maydis</name>
    <name type="common">Corn smut fungus</name>
    <name type="synonym">Ustilago maydis</name>
    <dbReference type="NCBI Taxonomy" id="5270"/>
    <lineage>
        <taxon>Eukaryota</taxon>
        <taxon>Fungi</taxon>
        <taxon>Dikarya</taxon>
        <taxon>Basidiomycota</taxon>
        <taxon>Ustilaginomycotina</taxon>
        <taxon>Ustilaginomycetes</taxon>
        <taxon>Ustilaginales</taxon>
        <taxon>Ustilaginaceae</taxon>
        <taxon>Mycosarcoma</taxon>
    </lineage>
</organism>
<dbReference type="KEGG" id="uma:UMAG_10916"/>
<dbReference type="PANTHER" id="PTHR15157">
    <property type="entry name" value="UV RADIATION RESISTANCE-ASSOCIATED GENE PROTEIN"/>
    <property type="match status" value="1"/>
</dbReference>
<dbReference type="AlphaFoldDB" id="A0A0D1BYR3"/>
<feature type="region of interest" description="Disordered" evidence="4">
    <location>
        <begin position="134"/>
        <end position="176"/>
    </location>
</feature>
<dbReference type="PANTHER" id="PTHR15157:SF5">
    <property type="entry name" value="UV RADIATION RESISTANCE-ASSOCIATED GENE PROTEIN"/>
    <property type="match status" value="1"/>
</dbReference>
<feature type="region of interest" description="Disordered" evidence="4">
    <location>
        <begin position="743"/>
        <end position="833"/>
    </location>
</feature>